<dbReference type="EMBL" id="SSTD01008722">
    <property type="protein sequence ID" value="TYK14993.1"/>
    <property type="molecule type" value="Genomic_DNA"/>
</dbReference>
<evidence type="ECO:0000313" key="4">
    <source>
        <dbReference type="Proteomes" id="UP000321393"/>
    </source>
</evidence>
<dbReference type="Proteomes" id="UP000321393">
    <property type="component" value="Unassembled WGS sequence"/>
</dbReference>
<dbReference type="Proteomes" id="UP000321947">
    <property type="component" value="Unassembled WGS sequence"/>
</dbReference>
<name>A0A5D3CSV8_CUCMM</name>
<evidence type="ECO:0000256" key="1">
    <source>
        <dbReference type="SAM" id="MobiDB-lite"/>
    </source>
</evidence>
<evidence type="ECO:0000313" key="5">
    <source>
        <dbReference type="Proteomes" id="UP000321947"/>
    </source>
</evidence>
<dbReference type="AlphaFoldDB" id="A0A5D3CSV8"/>
<proteinExistence type="predicted"/>
<gene>
    <name evidence="3" type="ORF">E5676_scaffold45G00260</name>
    <name evidence="2" type="ORF">E6C27_scaffold131G002260</name>
</gene>
<sequence length="122" mass="13484">MAARILKLEAELMNHKRVPEVATKGETDESKIKSQMASKSFDTSDDANDHDDNVVGAETIFDYDMDGDNVKVSMDMVVDGNCFVPVPTREDEKRVPSLSAITIIDTEYKESTSYTTIIAMGT</sequence>
<evidence type="ECO:0000313" key="3">
    <source>
        <dbReference type="EMBL" id="TYK14993.1"/>
    </source>
</evidence>
<accession>A0A5D3CSV8</accession>
<protein>
    <submittedName>
        <fullName evidence="3">Uncharacterized protein</fullName>
    </submittedName>
</protein>
<dbReference type="EMBL" id="SSTE01008862">
    <property type="protein sequence ID" value="KAA0054270.1"/>
    <property type="molecule type" value="Genomic_DNA"/>
</dbReference>
<evidence type="ECO:0000313" key="2">
    <source>
        <dbReference type="EMBL" id="KAA0054270.1"/>
    </source>
</evidence>
<comment type="caution">
    <text evidence="3">The sequence shown here is derived from an EMBL/GenBank/DDBJ whole genome shotgun (WGS) entry which is preliminary data.</text>
</comment>
<feature type="region of interest" description="Disordered" evidence="1">
    <location>
        <begin position="19"/>
        <end position="52"/>
    </location>
</feature>
<organism evidence="3 5">
    <name type="scientific">Cucumis melo var. makuwa</name>
    <name type="common">Oriental melon</name>
    <dbReference type="NCBI Taxonomy" id="1194695"/>
    <lineage>
        <taxon>Eukaryota</taxon>
        <taxon>Viridiplantae</taxon>
        <taxon>Streptophyta</taxon>
        <taxon>Embryophyta</taxon>
        <taxon>Tracheophyta</taxon>
        <taxon>Spermatophyta</taxon>
        <taxon>Magnoliopsida</taxon>
        <taxon>eudicotyledons</taxon>
        <taxon>Gunneridae</taxon>
        <taxon>Pentapetalae</taxon>
        <taxon>rosids</taxon>
        <taxon>fabids</taxon>
        <taxon>Cucurbitales</taxon>
        <taxon>Cucurbitaceae</taxon>
        <taxon>Benincaseae</taxon>
        <taxon>Cucumis</taxon>
    </lineage>
</organism>
<feature type="compositionally biased region" description="Basic and acidic residues" evidence="1">
    <location>
        <begin position="19"/>
        <end position="32"/>
    </location>
</feature>
<reference evidence="4 5" key="1">
    <citation type="submission" date="2019-08" db="EMBL/GenBank/DDBJ databases">
        <title>Draft genome sequences of two oriental melons (Cucumis melo L. var makuwa).</title>
        <authorList>
            <person name="Kwon S.-Y."/>
        </authorList>
    </citation>
    <scope>NUCLEOTIDE SEQUENCE [LARGE SCALE GENOMIC DNA]</scope>
    <source>
        <strain evidence="5">cv. Chang Bougi</strain>
        <strain evidence="4">cv. SW 3</strain>
        <tissue evidence="3">Leaf</tissue>
    </source>
</reference>